<reference evidence="3" key="1">
    <citation type="submission" date="2016-10" db="EMBL/GenBank/DDBJ databases">
        <authorList>
            <person name="Varghese N."/>
            <person name="Submissions S."/>
        </authorList>
    </citation>
    <scope>NUCLEOTIDE SEQUENCE [LARGE SCALE GENOMIC DNA]</scope>
    <source>
        <strain evidence="3">JCM 2783</strain>
    </source>
</reference>
<accession>A0A1I1RCJ0</accession>
<name>A0A1I1RCJ0_PSEOC</name>
<protein>
    <recommendedName>
        <fullName evidence="4">MYND finger</fullName>
    </recommendedName>
</protein>
<sequence>MGLFRLLFWIAIIFAVIWVWRRYVSAPRQRQKATPTADSPTPMVRCAHCGVHTPQQHALQLAQRWYCSQAHLEQGPKPGAQ</sequence>
<dbReference type="NCBIfam" id="NF041023">
    <property type="entry name" value="PP0621_fam"/>
    <property type="match status" value="1"/>
</dbReference>
<proteinExistence type="predicted"/>
<keyword evidence="3" id="KW-1185">Reference proteome</keyword>
<evidence type="ECO:0000256" key="1">
    <source>
        <dbReference type="SAM" id="Phobius"/>
    </source>
</evidence>
<evidence type="ECO:0000313" key="3">
    <source>
        <dbReference type="Proteomes" id="UP000243950"/>
    </source>
</evidence>
<dbReference type="AlphaFoldDB" id="A0A1I1RCJ0"/>
<dbReference type="RefSeq" id="WP_093499938.1">
    <property type="nucleotide sequence ID" value="NZ_BSSG01000001.1"/>
</dbReference>
<dbReference type="Proteomes" id="UP000243950">
    <property type="component" value="Unassembled WGS sequence"/>
</dbReference>
<evidence type="ECO:0000313" key="2">
    <source>
        <dbReference type="EMBL" id="SFD32019.1"/>
    </source>
</evidence>
<dbReference type="InterPro" id="IPR049708">
    <property type="entry name" value="PP0621-like"/>
</dbReference>
<feature type="transmembrane region" description="Helical" evidence="1">
    <location>
        <begin position="6"/>
        <end position="24"/>
    </location>
</feature>
<keyword evidence="1" id="KW-0812">Transmembrane</keyword>
<dbReference type="EMBL" id="FOMO01000001">
    <property type="protein sequence ID" value="SFD32019.1"/>
    <property type="molecule type" value="Genomic_DNA"/>
</dbReference>
<keyword evidence="1" id="KW-0472">Membrane</keyword>
<keyword evidence="1" id="KW-1133">Transmembrane helix</keyword>
<evidence type="ECO:0008006" key="4">
    <source>
        <dbReference type="Google" id="ProtNLM"/>
    </source>
</evidence>
<gene>
    <name evidence="2" type="ORF">SAMN05216372_10187</name>
</gene>
<organism evidence="2 3">
    <name type="scientific">Pseudomonas straminea</name>
    <dbReference type="NCBI Taxonomy" id="47882"/>
    <lineage>
        <taxon>Bacteria</taxon>
        <taxon>Pseudomonadati</taxon>
        <taxon>Pseudomonadota</taxon>
        <taxon>Gammaproteobacteria</taxon>
        <taxon>Pseudomonadales</taxon>
        <taxon>Pseudomonadaceae</taxon>
        <taxon>Phytopseudomonas</taxon>
    </lineage>
</organism>